<dbReference type="AlphaFoldDB" id="A0A0F9TGM8"/>
<feature type="region of interest" description="Disordered" evidence="1">
    <location>
        <begin position="122"/>
        <end position="146"/>
    </location>
</feature>
<organism evidence="2">
    <name type="scientific">marine sediment metagenome</name>
    <dbReference type="NCBI Taxonomy" id="412755"/>
    <lineage>
        <taxon>unclassified sequences</taxon>
        <taxon>metagenomes</taxon>
        <taxon>ecological metagenomes</taxon>
    </lineage>
</organism>
<protein>
    <submittedName>
        <fullName evidence="2">Uncharacterized protein</fullName>
    </submittedName>
</protein>
<gene>
    <name evidence="2" type="ORF">LCGC14_0329730</name>
</gene>
<name>A0A0F9TGM8_9ZZZZ</name>
<reference evidence="2" key="1">
    <citation type="journal article" date="2015" name="Nature">
        <title>Complex archaea that bridge the gap between prokaryotes and eukaryotes.</title>
        <authorList>
            <person name="Spang A."/>
            <person name="Saw J.H."/>
            <person name="Jorgensen S.L."/>
            <person name="Zaremba-Niedzwiedzka K."/>
            <person name="Martijn J."/>
            <person name="Lind A.E."/>
            <person name="van Eijk R."/>
            <person name="Schleper C."/>
            <person name="Guy L."/>
            <person name="Ettema T.J."/>
        </authorList>
    </citation>
    <scope>NUCLEOTIDE SEQUENCE</scope>
</reference>
<evidence type="ECO:0000256" key="1">
    <source>
        <dbReference type="SAM" id="MobiDB-lite"/>
    </source>
</evidence>
<evidence type="ECO:0000313" key="2">
    <source>
        <dbReference type="EMBL" id="KKN80380.1"/>
    </source>
</evidence>
<proteinExistence type="predicted"/>
<sequence>MQVQPDRPPPPYMKLGAGAHYTRLDVLANLMGATEKGIRSLLGLLEIPLVHFPGMAESRYVLTYAFESALFGLGMPKKIKDNPDLLRVHQELSGVLYGTLTKEALKNRVLLMTKTLTSSGDESIIGKRRKRTRKEHSTWSGRILNG</sequence>
<dbReference type="EMBL" id="LAZR01000231">
    <property type="protein sequence ID" value="KKN80380.1"/>
    <property type="molecule type" value="Genomic_DNA"/>
</dbReference>
<accession>A0A0F9TGM8</accession>
<comment type="caution">
    <text evidence="2">The sequence shown here is derived from an EMBL/GenBank/DDBJ whole genome shotgun (WGS) entry which is preliminary data.</text>
</comment>